<dbReference type="GO" id="GO:0006865">
    <property type="term" value="P:amino acid transport"/>
    <property type="evidence" value="ECO:0007669"/>
    <property type="project" value="UniProtKB-KW"/>
</dbReference>
<dbReference type="Pfam" id="PF13458">
    <property type="entry name" value="Peripla_BP_6"/>
    <property type="match status" value="1"/>
</dbReference>
<dbReference type="AlphaFoldDB" id="A0A1H4BB32"/>
<organism evidence="6 7">
    <name type="scientific">Rubrimonas cliftonensis</name>
    <dbReference type="NCBI Taxonomy" id="89524"/>
    <lineage>
        <taxon>Bacteria</taxon>
        <taxon>Pseudomonadati</taxon>
        <taxon>Pseudomonadota</taxon>
        <taxon>Alphaproteobacteria</taxon>
        <taxon>Rhodobacterales</taxon>
        <taxon>Paracoccaceae</taxon>
        <taxon>Rubrimonas</taxon>
    </lineage>
</organism>
<sequence>MKRHLAGALGALVALGAGGADAQAVKFGLLGGVSGPIAALAPAIIDASRLAFDEVNAQGGLLDGRQIEAVVGDAGCNPQSGGDAASKLVNVEGAAAIVGAHCSGATLAAANTATIPAGRILISPASTSPAVTALEDGDTVFRTVPSDDYQGAALARALKAQGYGPVAVTYLNNDYGKGLAEAFRAEYAAQGGEVAVFAAHEEGKASYRAELAELSRSGADTLAIFDYGDGSGLTILRQALENGFFERFVGGDGMKAENIIGELGAENLTSFVASSPTGEGGEALERFNAATVAAGGDPNAIFATSGYDAGMLVALAFEHAGGDLAKMGASLRAVAGAPGEPILPGEWAKAKGLIAAGTDIDYKGAAGDMEFDANGDVPGAYALFKVEGDGFAVISAIE</sequence>
<evidence type="ECO:0000256" key="4">
    <source>
        <dbReference type="SAM" id="SignalP"/>
    </source>
</evidence>
<evidence type="ECO:0000256" key="3">
    <source>
        <dbReference type="ARBA" id="ARBA00022970"/>
    </source>
</evidence>
<comment type="similarity">
    <text evidence="1">Belongs to the leucine-binding protein family.</text>
</comment>
<dbReference type="EMBL" id="FNQM01000005">
    <property type="protein sequence ID" value="SEA45317.1"/>
    <property type="molecule type" value="Genomic_DNA"/>
</dbReference>
<keyword evidence="3" id="KW-0813">Transport</keyword>
<dbReference type="CDD" id="cd06346">
    <property type="entry name" value="PBP1_ABC_ligand_binding-like"/>
    <property type="match status" value="1"/>
</dbReference>
<gene>
    <name evidence="6" type="ORF">SAMN05444370_105111</name>
</gene>
<evidence type="ECO:0000256" key="1">
    <source>
        <dbReference type="ARBA" id="ARBA00010062"/>
    </source>
</evidence>
<dbReference type="SUPFAM" id="SSF53822">
    <property type="entry name" value="Periplasmic binding protein-like I"/>
    <property type="match status" value="1"/>
</dbReference>
<keyword evidence="7" id="KW-1185">Reference proteome</keyword>
<dbReference type="PANTHER" id="PTHR30483">
    <property type="entry name" value="LEUCINE-SPECIFIC-BINDING PROTEIN"/>
    <property type="match status" value="1"/>
</dbReference>
<name>A0A1H4BB32_9RHOB</name>
<dbReference type="Proteomes" id="UP000198703">
    <property type="component" value="Unassembled WGS sequence"/>
</dbReference>
<accession>A0A1H4BB32</accession>
<feature type="domain" description="Leucine-binding protein" evidence="5">
    <location>
        <begin position="25"/>
        <end position="368"/>
    </location>
</feature>
<feature type="chain" id="PRO_5011541615" evidence="4">
    <location>
        <begin position="23"/>
        <end position="398"/>
    </location>
</feature>
<evidence type="ECO:0000256" key="2">
    <source>
        <dbReference type="ARBA" id="ARBA00022729"/>
    </source>
</evidence>
<dbReference type="Gene3D" id="3.40.50.2300">
    <property type="match status" value="2"/>
</dbReference>
<keyword evidence="3" id="KW-0029">Amino-acid transport</keyword>
<dbReference type="RefSeq" id="WP_093252996.1">
    <property type="nucleotide sequence ID" value="NZ_FNQM01000005.1"/>
</dbReference>
<feature type="signal peptide" evidence="4">
    <location>
        <begin position="1"/>
        <end position="22"/>
    </location>
</feature>
<proteinExistence type="inferred from homology"/>
<protein>
    <submittedName>
        <fullName evidence="6">Amino acid/amide ABC transporter substrate-binding protein, HAAT family</fullName>
    </submittedName>
</protein>
<dbReference type="InterPro" id="IPR028081">
    <property type="entry name" value="Leu-bd"/>
</dbReference>
<dbReference type="STRING" id="89524.SAMN05444370_105111"/>
<keyword evidence="2 4" id="KW-0732">Signal</keyword>
<dbReference type="InterPro" id="IPR028082">
    <property type="entry name" value="Peripla_BP_I"/>
</dbReference>
<dbReference type="PANTHER" id="PTHR30483:SF6">
    <property type="entry name" value="PERIPLASMIC BINDING PROTEIN OF ABC TRANSPORTER FOR NATURAL AMINO ACIDS"/>
    <property type="match status" value="1"/>
</dbReference>
<evidence type="ECO:0000313" key="7">
    <source>
        <dbReference type="Proteomes" id="UP000198703"/>
    </source>
</evidence>
<dbReference type="InterPro" id="IPR051010">
    <property type="entry name" value="BCAA_transport"/>
</dbReference>
<evidence type="ECO:0000313" key="6">
    <source>
        <dbReference type="EMBL" id="SEA45317.1"/>
    </source>
</evidence>
<dbReference type="OrthoDB" id="7337537at2"/>
<reference evidence="6 7" key="1">
    <citation type="submission" date="2016-10" db="EMBL/GenBank/DDBJ databases">
        <authorList>
            <person name="de Groot N.N."/>
        </authorList>
    </citation>
    <scope>NUCLEOTIDE SEQUENCE [LARGE SCALE GENOMIC DNA]</scope>
    <source>
        <strain evidence="6 7">DSM 15345</strain>
    </source>
</reference>
<evidence type="ECO:0000259" key="5">
    <source>
        <dbReference type="Pfam" id="PF13458"/>
    </source>
</evidence>